<keyword evidence="1" id="KW-0732">Signal</keyword>
<accession>A0A3D9H1N6</accession>
<dbReference type="EMBL" id="QRDV01000005">
    <property type="protein sequence ID" value="RED43405.1"/>
    <property type="molecule type" value="Genomic_DNA"/>
</dbReference>
<reference evidence="2 3" key="1">
    <citation type="submission" date="2018-07" db="EMBL/GenBank/DDBJ databases">
        <title>Genomic Encyclopedia of Type Strains, Phase III (KMG-III): the genomes of soil and plant-associated and newly described type strains.</title>
        <authorList>
            <person name="Whitman W."/>
        </authorList>
    </citation>
    <scope>NUCLEOTIDE SEQUENCE [LARGE SCALE GENOMIC DNA]</scope>
    <source>
        <strain evidence="2 3">CECT 7946</strain>
    </source>
</reference>
<feature type="signal peptide" evidence="1">
    <location>
        <begin position="1"/>
        <end position="22"/>
    </location>
</feature>
<dbReference type="OrthoDB" id="1427495at2"/>
<proteinExistence type="predicted"/>
<evidence type="ECO:0000313" key="3">
    <source>
        <dbReference type="Proteomes" id="UP000256980"/>
    </source>
</evidence>
<dbReference type="PROSITE" id="PS51257">
    <property type="entry name" value="PROKAR_LIPOPROTEIN"/>
    <property type="match status" value="1"/>
</dbReference>
<name>A0A3D9H1N6_9FLAO</name>
<dbReference type="AlphaFoldDB" id="A0A3D9H1N6"/>
<sequence>MKKVFYTFALLAISLMSCESSSDDEPNIPDTSSILPTKVDIVYSDGETETIEYTYSNNTLIKEESSDGYYTDYIYENNLLTEINYYDGPDDEILESYTYDSQGRVSTITINIIGVGDYEYNQTYSADNSVITQSSITYPNTDPSTITISDGNITNSTEVSYYTSTNTYDNKNGIFKNVELREQLVTIDYENSNALNFTLNNLLSETIVENSTNQSENYSYTMTYTSFDYPRTVEENEDGDITMYTYTYNND</sequence>
<keyword evidence="3" id="KW-1185">Reference proteome</keyword>
<comment type="caution">
    <text evidence="2">The sequence shown here is derived from an EMBL/GenBank/DDBJ whole genome shotgun (WGS) entry which is preliminary data.</text>
</comment>
<gene>
    <name evidence="2" type="ORF">DFQ10_1053</name>
</gene>
<organism evidence="2 3">
    <name type="scientific">Winogradskyella eximia</name>
    <dbReference type="NCBI Taxonomy" id="262006"/>
    <lineage>
        <taxon>Bacteria</taxon>
        <taxon>Pseudomonadati</taxon>
        <taxon>Bacteroidota</taxon>
        <taxon>Flavobacteriia</taxon>
        <taxon>Flavobacteriales</taxon>
        <taxon>Flavobacteriaceae</taxon>
        <taxon>Winogradskyella</taxon>
    </lineage>
</organism>
<evidence type="ECO:0000256" key="1">
    <source>
        <dbReference type="SAM" id="SignalP"/>
    </source>
</evidence>
<dbReference type="Proteomes" id="UP000256980">
    <property type="component" value="Unassembled WGS sequence"/>
</dbReference>
<feature type="chain" id="PRO_5017606851" evidence="1">
    <location>
        <begin position="23"/>
        <end position="251"/>
    </location>
</feature>
<protein>
    <submittedName>
        <fullName evidence="2">YD repeat-containing protein</fullName>
    </submittedName>
</protein>
<evidence type="ECO:0000313" key="2">
    <source>
        <dbReference type="EMBL" id="RED43405.1"/>
    </source>
</evidence>
<dbReference type="RefSeq" id="WP_147299214.1">
    <property type="nucleotide sequence ID" value="NZ_QRDV01000005.1"/>
</dbReference>